<reference evidence="2" key="1">
    <citation type="journal article" date="2021" name="Sci. Adv.">
        <title>The American lobster genome reveals insights on longevity, neural, and immune adaptations.</title>
        <authorList>
            <person name="Polinski J.M."/>
            <person name="Zimin A.V."/>
            <person name="Clark K.F."/>
            <person name="Kohn A.B."/>
            <person name="Sadowski N."/>
            <person name="Timp W."/>
            <person name="Ptitsyn A."/>
            <person name="Khanna P."/>
            <person name="Romanova D.Y."/>
            <person name="Williams P."/>
            <person name="Greenwood S.J."/>
            <person name="Moroz L.L."/>
            <person name="Walt D.R."/>
            <person name="Bodnar A.G."/>
        </authorList>
    </citation>
    <scope>NUCLEOTIDE SEQUENCE</scope>
    <source>
        <strain evidence="2">GMGI-L3</strain>
    </source>
</reference>
<dbReference type="InterPro" id="IPR008972">
    <property type="entry name" value="Cupredoxin"/>
</dbReference>
<dbReference type="EMBL" id="JAHLQT010012106">
    <property type="protein sequence ID" value="KAG7171443.1"/>
    <property type="molecule type" value="Genomic_DNA"/>
</dbReference>
<feature type="non-terminal residue" evidence="2">
    <location>
        <position position="1"/>
    </location>
</feature>
<dbReference type="GO" id="GO:0016491">
    <property type="term" value="F:oxidoreductase activity"/>
    <property type="evidence" value="ECO:0007669"/>
    <property type="project" value="InterPro"/>
</dbReference>
<evidence type="ECO:0000313" key="2">
    <source>
        <dbReference type="EMBL" id="KAG7171443.1"/>
    </source>
</evidence>
<dbReference type="Proteomes" id="UP000747542">
    <property type="component" value="Unassembled WGS sequence"/>
</dbReference>
<proteinExistence type="predicted"/>
<dbReference type="InterPro" id="IPR011706">
    <property type="entry name" value="Cu-oxidase_C"/>
</dbReference>
<protein>
    <submittedName>
        <fullName evidence="2">Laccase-17-like</fullName>
    </submittedName>
</protein>
<evidence type="ECO:0000313" key="3">
    <source>
        <dbReference type="Proteomes" id="UP000747542"/>
    </source>
</evidence>
<name>A0A8J5N108_HOMAM</name>
<organism evidence="2 3">
    <name type="scientific">Homarus americanus</name>
    <name type="common">American lobster</name>
    <dbReference type="NCBI Taxonomy" id="6706"/>
    <lineage>
        <taxon>Eukaryota</taxon>
        <taxon>Metazoa</taxon>
        <taxon>Ecdysozoa</taxon>
        <taxon>Arthropoda</taxon>
        <taxon>Crustacea</taxon>
        <taxon>Multicrustacea</taxon>
        <taxon>Malacostraca</taxon>
        <taxon>Eumalacostraca</taxon>
        <taxon>Eucarida</taxon>
        <taxon>Decapoda</taxon>
        <taxon>Pleocyemata</taxon>
        <taxon>Astacidea</taxon>
        <taxon>Nephropoidea</taxon>
        <taxon>Nephropidae</taxon>
        <taxon>Homarus</taxon>
    </lineage>
</organism>
<dbReference type="SUPFAM" id="SSF49503">
    <property type="entry name" value="Cupredoxins"/>
    <property type="match status" value="1"/>
</dbReference>
<comment type="caution">
    <text evidence="2">The sequence shown here is derived from an EMBL/GenBank/DDBJ whole genome shotgun (WGS) entry which is preliminary data.</text>
</comment>
<dbReference type="Pfam" id="PF07731">
    <property type="entry name" value="Cu-oxidase_2"/>
    <property type="match status" value="1"/>
</dbReference>
<dbReference type="AlphaFoldDB" id="A0A8J5N108"/>
<keyword evidence="3" id="KW-1185">Reference proteome</keyword>
<sequence>MLCRKNGGLTPHKSMTSALCFPPHLFSPNPPTHSPHSASTVRTPCVGDFCSCTYVLEVALGETVELVLVNQGLTGDENHPIHLHSHNFHILSMDRLGSNTTLEEVKALDAAGGVTRKLYNSIKKTPWPFLTEATPSSGSLPITL</sequence>
<dbReference type="Gene3D" id="2.60.40.420">
    <property type="entry name" value="Cupredoxins - blue copper proteins"/>
    <property type="match status" value="1"/>
</dbReference>
<gene>
    <name evidence="2" type="primary">LAC17-L</name>
    <name evidence="2" type="ORF">Hamer_G018558</name>
</gene>
<dbReference type="GO" id="GO:0005507">
    <property type="term" value="F:copper ion binding"/>
    <property type="evidence" value="ECO:0007669"/>
    <property type="project" value="InterPro"/>
</dbReference>
<accession>A0A8J5N108</accession>
<evidence type="ECO:0000259" key="1">
    <source>
        <dbReference type="Pfam" id="PF07731"/>
    </source>
</evidence>
<feature type="domain" description="Plastocyanin-like" evidence="1">
    <location>
        <begin position="45"/>
        <end position="97"/>
    </location>
</feature>